<gene>
    <name evidence="1" type="ORF">BLL40_15635</name>
</gene>
<organism evidence="1 2">
    <name type="scientific">Domibacillus mangrovi</name>
    <dbReference type="NCBI Taxonomy" id="1714354"/>
    <lineage>
        <taxon>Bacteria</taxon>
        <taxon>Bacillati</taxon>
        <taxon>Bacillota</taxon>
        <taxon>Bacilli</taxon>
        <taxon>Bacillales</taxon>
        <taxon>Bacillaceae</taxon>
        <taxon>Domibacillus</taxon>
    </lineage>
</organism>
<dbReference type="EMBL" id="MRWQ01000023">
    <property type="protein sequence ID" value="OKL35384.1"/>
    <property type="molecule type" value="Genomic_DNA"/>
</dbReference>
<evidence type="ECO:0000313" key="1">
    <source>
        <dbReference type="EMBL" id="OKL35384.1"/>
    </source>
</evidence>
<dbReference type="AlphaFoldDB" id="A0A1Q5NZE2"/>
<evidence type="ECO:0000313" key="2">
    <source>
        <dbReference type="Proteomes" id="UP000186524"/>
    </source>
</evidence>
<dbReference type="STRING" id="1714354.BLL40_15635"/>
<proteinExistence type="predicted"/>
<protein>
    <submittedName>
        <fullName evidence="1">Uncharacterized protein</fullName>
    </submittedName>
</protein>
<reference evidence="1 2" key="1">
    <citation type="submission" date="2016-12" db="EMBL/GenBank/DDBJ databases">
        <title>Domibacillus sp. SAOS 44 whole genome sequencing.</title>
        <authorList>
            <person name="Verma A."/>
            <person name="Krishnamurthi S."/>
        </authorList>
    </citation>
    <scope>NUCLEOTIDE SEQUENCE [LARGE SCALE GENOMIC DNA]</scope>
    <source>
        <strain evidence="1 2">SAOS 44</strain>
    </source>
</reference>
<sequence length="135" mass="15448">MVDKTIRNVTKKLREAGVLYTVYRRSSTQNGRSTPVQLFVDHPYYFYWEELLDLGSTPSVYQTDCQAENAEIPCVSKEEEAKFNTIRKEETYLDASFTPSYISQTFVAAVKMFYGEAKVFTVFGAKRCLPIGKVV</sequence>
<keyword evidence="2" id="KW-1185">Reference proteome</keyword>
<dbReference type="Proteomes" id="UP000186524">
    <property type="component" value="Unassembled WGS sequence"/>
</dbReference>
<name>A0A1Q5NZE2_9BACI</name>
<comment type="caution">
    <text evidence="1">The sequence shown here is derived from an EMBL/GenBank/DDBJ whole genome shotgun (WGS) entry which is preliminary data.</text>
</comment>
<accession>A0A1Q5NZE2</accession>